<protein>
    <submittedName>
        <fullName evidence="2">Uncharacterized protein</fullName>
    </submittedName>
</protein>
<accession>A0A2D1R596</accession>
<evidence type="ECO:0000256" key="1">
    <source>
        <dbReference type="SAM" id="Phobius"/>
    </source>
</evidence>
<keyword evidence="1" id="KW-1133">Transmembrane helix</keyword>
<reference evidence="2 3" key="1">
    <citation type="submission" date="2017-04" db="EMBL/GenBank/DDBJ databases">
        <title>Characterization, genome and methylation analysis of a phthalic acid esters degrading strain Sphingobium yanoikuyae SHJ.</title>
        <authorList>
            <person name="Feng L."/>
        </authorList>
    </citation>
    <scope>NUCLEOTIDE SEQUENCE [LARGE SCALE GENOMIC DNA]</scope>
    <source>
        <strain evidence="2 3">SHJ</strain>
    </source>
</reference>
<gene>
    <name evidence="2" type="ORF">BV87_17610</name>
</gene>
<dbReference type="RefSeq" id="WP_048939681.1">
    <property type="nucleotide sequence ID" value="NZ_DAMCSO010000341.1"/>
</dbReference>
<name>A0A2D1R596_SPHYA</name>
<dbReference type="AlphaFoldDB" id="A0A2D1R596"/>
<feature type="transmembrane region" description="Helical" evidence="1">
    <location>
        <begin position="7"/>
        <end position="30"/>
    </location>
</feature>
<dbReference type="Proteomes" id="UP000037029">
    <property type="component" value="Chromosome"/>
</dbReference>
<sequence length="78" mass="8751">MFKIMDWFPVVFILFKIVVLGGGMFFAVRWHYEQDRKAQKGAVLSAVGKISLALLLALMGLLSLTFMLARILGMDMAL</sequence>
<evidence type="ECO:0000313" key="2">
    <source>
        <dbReference type="EMBL" id="ATP20026.1"/>
    </source>
</evidence>
<dbReference type="EMBL" id="CP020925">
    <property type="protein sequence ID" value="ATP20026.1"/>
    <property type="molecule type" value="Genomic_DNA"/>
</dbReference>
<keyword evidence="1" id="KW-0472">Membrane</keyword>
<feature type="transmembrane region" description="Helical" evidence="1">
    <location>
        <begin position="50"/>
        <end position="72"/>
    </location>
</feature>
<organism evidence="2 3">
    <name type="scientific">Sphingobium yanoikuyae</name>
    <name type="common">Sphingomonas yanoikuyae</name>
    <dbReference type="NCBI Taxonomy" id="13690"/>
    <lineage>
        <taxon>Bacteria</taxon>
        <taxon>Pseudomonadati</taxon>
        <taxon>Pseudomonadota</taxon>
        <taxon>Alphaproteobacteria</taxon>
        <taxon>Sphingomonadales</taxon>
        <taxon>Sphingomonadaceae</taxon>
        <taxon>Sphingobium</taxon>
    </lineage>
</organism>
<keyword evidence="1" id="KW-0812">Transmembrane</keyword>
<proteinExistence type="predicted"/>
<evidence type="ECO:0000313" key="3">
    <source>
        <dbReference type="Proteomes" id="UP000037029"/>
    </source>
</evidence>